<proteinExistence type="predicted"/>
<keyword evidence="2" id="KW-1185">Reference proteome</keyword>
<dbReference type="RefSeq" id="YP_004376364.1">
    <property type="nucleotide sequence ID" value="NC_015400.1"/>
</dbReference>
<reference evidence="1" key="1">
    <citation type="submission" date="2010-09" db="EMBL/GenBank/DDBJ databases">
        <authorList>
            <person name="Garcia O."/>
            <person name="Costa G.G.L."/>
            <person name="Tiburcio R.A."/>
            <person name="Medrano F.J."/>
            <person name="Carazzolle M.F."/>
            <person name="Thomazella D.T."/>
            <person name="Schuster S.C."/>
            <person name="Carlson J.E."/>
            <person name="Guiltinan M.J."/>
            <person name="Bailey B.A."/>
            <person name="Mieckowski P."/>
            <person name="Pereira G.A.G."/>
            <person name="Meinhardt L.W."/>
        </authorList>
    </citation>
    <scope>NUCLEOTIDE SEQUENCE</scope>
</reference>
<reference key="2">
    <citation type="journal article" date="2012" name="Fungal Biol.">
        <title>The mitochondrial genome of Moniliophthora roreri, the frosty pod rot pathogen of cacao.</title>
        <authorList>
            <person name="Costa G.G.L."/>
            <person name="Cabrera O.G."/>
            <person name="Tiburcio R.A."/>
            <person name="Medrano F.J."/>
            <person name="Carazzolle M.F."/>
            <person name="Thomazella D.P.T."/>
            <person name="Schuster S.C."/>
            <person name="Carlson J.E."/>
            <person name="Guiltinan M.J."/>
            <person name="Bailey B.A."/>
            <person name="Mieczkowski P."/>
            <person name="Pereira G.A.G."/>
            <person name="Meinhardt L.W."/>
        </authorList>
    </citation>
    <scope>NUCLEOTIDE SEQUENCE [LARGE SCALE GENOMIC DNA]</scope>
    <source>
        <strain>MCA 2997</strain>
    </source>
</reference>
<gene>
    <name evidence="1" type="primary">hyp6</name>
</gene>
<sequence length="101" mass="11535">MAFFSFSSCGRRSISSILSQLPFPSSFHRSLRETSSNCGLLLQRRKIDSMYSSILSSSVRVDCVSELLSAPPSIYIASFNYYYIHSSQIHSLHLFFIRLAW</sequence>
<evidence type="ECO:0000313" key="1">
    <source>
        <dbReference type="EMBL" id="ADO51589.1"/>
    </source>
</evidence>
<organism>
    <name type="scientific">Moniliophthora roreri (strain MCA 2997)</name>
    <name type="common">Cocoa frosty pod rot fungus</name>
    <name type="synonym">Crinipellis roreri</name>
    <dbReference type="NCBI Taxonomy" id="1381753"/>
    <lineage>
        <taxon>Eukaryota</taxon>
        <taxon>Fungi</taxon>
        <taxon>Dikarya</taxon>
        <taxon>Basidiomycota</taxon>
        <taxon>Agaricomycotina</taxon>
        <taxon>Agaricomycetes</taxon>
        <taxon>Agaricomycetidae</taxon>
        <taxon>Agaricales</taxon>
        <taxon>Marasmiineae</taxon>
        <taxon>Marasmiaceae</taxon>
        <taxon>Moniliophthora</taxon>
    </lineage>
</organism>
<dbReference type="GeneID" id="10446073"/>
<keyword evidence="1" id="KW-0496">Mitochondrion</keyword>
<protein>
    <submittedName>
        <fullName evidence="1">Hyp6</fullName>
    </submittedName>
</protein>
<geneLocation type="mitochondrion" evidence="1"/>
<name>F2WVJ3_MONRO</name>
<accession>F2WVJ3</accession>
<evidence type="ECO:0000313" key="2">
    <source>
        <dbReference type="Proteomes" id="UP000017559"/>
    </source>
</evidence>
<dbReference type="AlphaFoldDB" id="F2WVJ3"/>
<dbReference type="Proteomes" id="UP000017559">
    <property type="component" value="Mitochondrion"/>
</dbReference>
<dbReference type="EMBL" id="HQ259115">
    <property type="protein sequence ID" value="ADO51589.1"/>
    <property type="molecule type" value="Genomic_DNA"/>
</dbReference>